<accession>A0A7S4C0P3</accession>
<evidence type="ECO:0000313" key="2">
    <source>
        <dbReference type="EMBL" id="CAE0783286.1"/>
    </source>
</evidence>
<dbReference type="InterPro" id="IPR001763">
    <property type="entry name" value="Rhodanese-like_dom"/>
</dbReference>
<dbReference type="SUPFAM" id="SSF53335">
    <property type="entry name" value="S-adenosyl-L-methionine-dependent methyltransferases"/>
    <property type="match status" value="1"/>
</dbReference>
<sequence>MCGPTRCPTPSKAIEADASDNGCSLDTRLQAAAAQDAAGLVDLRNPSSYAAGHIKGASNFPLEELQLRSGELPPPTGSALRIMASSESQLAEAMEFLAGSGDSRKGWTVIDSFIWTPSLASAAARIDCIAHGASSRPLWLPSPHLPRLASLLEARVSDPDALRAVDFGCGKGRDAIWLALRGWLVIGVDNQECFLSHLRDFARRQGVAERVRAHRLDFRREVSSLEFETLLQPPLALVNVSRFMHRPALDAAVRLMPAGCCLAVHHFLKGEVSLKSGRQIKAGNADECGLQPGELQARFKSTLTEVLLDEVVTSCDAREMNNFAAIKG</sequence>
<dbReference type="EMBL" id="HBIZ01056783">
    <property type="protein sequence ID" value="CAE0783286.1"/>
    <property type="molecule type" value="Transcribed_RNA"/>
</dbReference>
<dbReference type="InterPro" id="IPR041698">
    <property type="entry name" value="Methyltransf_25"/>
</dbReference>
<dbReference type="AlphaFoldDB" id="A0A7S4C0P3"/>
<reference evidence="2" key="1">
    <citation type="submission" date="2021-01" db="EMBL/GenBank/DDBJ databases">
        <authorList>
            <person name="Corre E."/>
            <person name="Pelletier E."/>
            <person name="Niang G."/>
            <person name="Scheremetjew M."/>
            <person name="Finn R."/>
            <person name="Kale V."/>
            <person name="Holt S."/>
            <person name="Cochrane G."/>
            <person name="Meng A."/>
            <person name="Brown T."/>
            <person name="Cohen L."/>
        </authorList>
    </citation>
    <scope>NUCLEOTIDE SEQUENCE</scope>
    <source>
        <strain evidence="2">CCMP645</strain>
    </source>
</reference>
<name>A0A7S4C0P3_CHRCT</name>
<dbReference type="Gene3D" id="3.40.50.150">
    <property type="entry name" value="Vaccinia Virus protein VP39"/>
    <property type="match status" value="1"/>
</dbReference>
<protein>
    <recommendedName>
        <fullName evidence="1">Rhodanese domain-containing protein</fullName>
    </recommendedName>
</protein>
<proteinExistence type="predicted"/>
<gene>
    <name evidence="2" type="ORF">PCAR00345_LOCUS35989</name>
</gene>
<dbReference type="Gene3D" id="3.40.250.10">
    <property type="entry name" value="Rhodanese-like domain"/>
    <property type="match status" value="1"/>
</dbReference>
<organism evidence="2">
    <name type="scientific">Chrysotila carterae</name>
    <name type="common">Marine alga</name>
    <name type="synonym">Syracosphaera carterae</name>
    <dbReference type="NCBI Taxonomy" id="13221"/>
    <lineage>
        <taxon>Eukaryota</taxon>
        <taxon>Haptista</taxon>
        <taxon>Haptophyta</taxon>
        <taxon>Prymnesiophyceae</taxon>
        <taxon>Isochrysidales</taxon>
        <taxon>Isochrysidaceae</taxon>
        <taxon>Chrysotila</taxon>
    </lineage>
</organism>
<dbReference type="Pfam" id="PF13649">
    <property type="entry name" value="Methyltransf_25"/>
    <property type="match status" value="1"/>
</dbReference>
<dbReference type="SUPFAM" id="SSF52821">
    <property type="entry name" value="Rhodanese/Cell cycle control phosphatase"/>
    <property type="match status" value="1"/>
</dbReference>
<evidence type="ECO:0000259" key="1">
    <source>
        <dbReference type="PROSITE" id="PS50206"/>
    </source>
</evidence>
<dbReference type="InterPro" id="IPR036873">
    <property type="entry name" value="Rhodanese-like_dom_sf"/>
</dbReference>
<dbReference type="PROSITE" id="PS50206">
    <property type="entry name" value="RHODANESE_3"/>
    <property type="match status" value="1"/>
</dbReference>
<dbReference type="Pfam" id="PF00581">
    <property type="entry name" value="Rhodanese"/>
    <property type="match status" value="1"/>
</dbReference>
<dbReference type="InterPro" id="IPR029063">
    <property type="entry name" value="SAM-dependent_MTases_sf"/>
</dbReference>
<feature type="domain" description="Rhodanese" evidence="1">
    <location>
        <begin position="40"/>
        <end position="98"/>
    </location>
</feature>
<dbReference type="CDD" id="cd00158">
    <property type="entry name" value="RHOD"/>
    <property type="match status" value="1"/>
</dbReference>